<dbReference type="Pfam" id="PF17415">
    <property type="entry name" value="NigD_C"/>
    <property type="match status" value="1"/>
</dbReference>
<dbReference type="Proteomes" id="UP001059295">
    <property type="component" value="Chromosome"/>
</dbReference>
<dbReference type="InterPro" id="IPR038179">
    <property type="entry name" value="NigD-like_N_sf"/>
</dbReference>
<organism evidence="4 5">
    <name type="scientific">Alistipes ihumii AP11</name>
    <dbReference type="NCBI Taxonomy" id="1211813"/>
    <lineage>
        <taxon>Bacteria</taxon>
        <taxon>Pseudomonadati</taxon>
        <taxon>Bacteroidota</taxon>
        <taxon>Bacteroidia</taxon>
        <taxon>Bacteroidales</taxon>
        <taxon>Rikenellaceae</taxon>
        <taxon>Alistipes</taxon>
    </lineage>
</organism>
<dbReference type="PROSITE" id="PS51257">
    <property type="entry name" value="PROKAR_LIPOPROTEIN"/>
    <property type="match status" value="1"/>
</dbReference>
<gene>
    <name evidence="4" type="ORF">NQ491_01890</name>
</gene>
<dbReference type="EMBL" id="CP102294">
    <property type="protein sequence ID" value="UWN57551.1"/>
    <property type="molecule type" value="Genomic_DNA"/>
</dbReference>
<name>A0ABY5V015_9BACT</name>
<feature type="chain" id="PRO_5046368591" evidence="1">
    <location>
        <begin position="20"/>
        <end position="250"/>
    </location>
</feature>
<keyword evidence="1" id="KW-0732">Signal</keyword>
<dbReference type="InterPro" id="IPR035376">
    <property type="entry name" value="NigD_C"/>
</dbReference>
<reference evidence="4" key="1">
    <citation type="journal article" date="2022" name="Cell">
        <title>Design, construction, and in vivo augmentation of a complex gut microbiome.</title>
        <authorList>
            <person name="Cheng A.G."/>
            <person name="Ho P.Y."/>
            <person name="Aranda-Diaz A."/>
            <person name="Jain S."/>
            <person name="Yu F.B."/>
            <person name="Meng X."/>
            <person name="Wang M."/>
            <person name="Iakiviak M."/>
            <person name="Nagashima K."/>
            <person name="Zhao A."/>
            <person name="Murugkar P."/>
            <person name="Patil A."/>
            <person name="Atabakhsh K."/>
            <person name="Weakley A."/>
            <person name="Yan J."/>
            <person name="Brumbaugh A.R."/>
            <person name="Higginbottom S."/>
            <person name="Dimas A."/>
            <person name="Shiver A.L."/>
            <person name="Deutschbauer A."/>
            <person name="Neff N."/>
            <person name="Sonnenburg J.L."/>
            <person name="Huang K.C."/>
            <person name="Fischbach M.A."/>
        </authorList>
    </citation>
    <scope>NUCLEOTIDE SEQUENCE</scope>
    <source>
        <strain evidence="4">AP11</strain>
    </source>
</reference>
<sequence length="250" mass="27560">MIKFTKFFTAAAVVSLVFASCLDDNDDDRLYGEECYGMVEGTGKSFSVKTDGGNTLNVTENLDAKFQAEDGMRVRMNFTVLEQKSDSEYDVRANAIGSVLTKKPVRYSELTQQQIDSIGNDPIEVGSAWFGAGKYLNVIFLIWGSNSEKNPHYINLAVDEENSTDDHVIVTLKHNSFGDPRLMQGYGRVSFDIAGLVPAGKKQVNVTLKWIGYDGSMRSDSGVFELKDEQSPTFAGTGVQSQAAKVFYVH</sequence>
<evidence type="ECO:0000259" key="2">
    <source>
        <dbReference type="Pfam" id="PF12667"/>
    </source>
</evidence>
<dbReference type="Gene3D" id="2.60.40.2370">
    <property type="entry name" value="NigD-like, C-terminal beta sandwich domain"/>
    <property type="match status" value="1"/>
</dbReference>
<accession>A0ABY5V015</accession>
<feature type="signal peptide" evidence="1">
    <location>
        <begin position="1"/>
        <end position="19"/>
    </location>
</feature>
<dbReference type="Pfam" id="PF12667">
    <property type="entry name" value="NigD_N"/>
    <property type="match status" value="1"/>
</dbReference>
<evidence type="ECO:0000313" key="4">
    <source>
        <dbReference type="EMBL" id="UWN57551.1"/>
    </source>
</evidence>
<dbReference type="InterPro" id="IPR024299">
    <property type="entry name" value="NigD-like_OB_dom"/>
</dbReference>
<proteinExistence type="predicted"/>
<dbReference type="Gene3D" id="2.40.50.500">
    <property type="entry name" value="NigD-like N-terminal OB domain"/>
    <property type="match status" value="1"/>
</dbReference>
<dbReference type="RefSeq" id="WP_157365657.1">
    <property type="nucleotide sequence ID" value="NZ_CAPH01000006.1"/>
</dbReference>
<evidence type="ECO:0000313" key="5">
    <source>
        <dbReference type="Proteomes" id="UP001059295"/>
    </source>
</evidence>
<feature type="domain" description="NigD-like N-terminal OB" evidence="2">
    <location>
        <begin position="42"/>
        <end position="98"/>
    </location>
</feature>
<dbReference type="GeneID" id="82890446"/>
<protein>
    <submittedName>
        <fullName evidence="4">NigD-like protein</fullName>
    </submittedName>
</protein>
<keyword evidence="5" id="KW-1185">Reference proteome</keyword>
<evidence type="ECO:0000259" key="3">
    <source>
        <dbReference type="Pfam" id="PF17415"/>
    </source>
</evidence>
<evidence type="ECO:0000256" key="1">
    <source>
        <dbReference type="SAM" id="SignalP"/>
    </source>
</evidence>
<feature type="domain" description="NigD-like C-terminal" evidence="3">
    <location>
        <begin position="110"/>
        <end position="218"/>
    </location>
</feature>
<dbReference type="InterPro" id="IPR038143">
    <property type="entry name" value="NigD-like_C_dom_sf"/>
</dbReference>